<evidence type="ECO:0000256" key="3">
    <source>
        <dbReference type="SAM" id="MobiDB-lite"/>
    </source>
</evidence>
<dbReference type="Pfam" id="PF01398">
    <property type="entry name" value="JAB"/>
    <property type="match status" value="1"/>
</dbReference>
<dbReference type="GO" id="GO:0008237">
    <property type="term" value="F:metallopeptidase activity"/>
    <property type="evidence" value="ECO:0007669"/>
    <property type="project" value="InterPro"/>
</dbReference>
<organism evidence="9 10">
    <name type="scientific">Mucor saturninus</name>
    <dbReference type="NCBI Taxonomy" id="64648"/>
    <lineage>
        <taxon>Eukaryota</taxon>
        <taxon>Fungi</taxon>
        <taxon>Fungi incertae sedis</taxon>
        <taxon>Mucoromycota</taxon>
        <taxon>Mucoromycotina</taxon>
        <taxon>Mucoromycetes</taxon>
        <taxon>Mucorales</taxon>
        <taxon>Mucorineae</taxon>
        <taxon>Mucoraceae</taxon>
        <taxon>Mucor</taxon>
    </lineage>
</organism>
<feature type="compositionally biased region" description="Basic and acidic residues" evidence="3">
    <location>
        <begin position="78"/>
        <end position="88"/>
    </location>
</feature>
<dbReference type="Pfam" id="PF00249">
    <property type="entry name" value="Myb_DNA-binding"/>
    <property type="match status" value="1"/>
</dbReference>
<reference evidence="9" key="1">
    <citation type="submission" date="2020-12" db="EMBL/GenBank/DDBJ databases">
        <title>Metabolic potential, ecology and presence of endohyphal bacteria is reflected in genomic diversity of Mucoromycotina.</title>
        <authorList>
            <person name="Muszewska A."/>
            <person name="Okrasinska A."/>
            <person name="Steczkiewicz K."/>
            <person name="Drgas O."/>
            <person name="Orlowska M."/>
            <person name="Perlinska-Lenart U."/>
            <person name="Aleksandrzak-Piekarczyk T."/>
            <person name="Szatraj K."/>
            <person name="Zielenkiewicz U."/>
            <person name="Pilsyk S."/>
            <person name="Malc E."/>
            <person name="Mieczkowski P."/>
            <person name="Kruszewska J.S."/>
            <person name="Biernat P."/>
            <person name="Pawlowska J."/>
        </authorList>
    </citation>
    <scope>NUCLEOTIDE SEQUENCE</scope>
    <source>
        <strain evidence="9">WA0000017839</strain>
    </source>
</reference>
<dbReference type="PROSITE" id="PS50090">
    <property type="entry name" value="MYB_LIKE"/>
    <property type="match status" value="1"/>
</dbReference>
<dbReference type="InterPro" id="IPR009057">
    <property type="entry name" value="Homeodomain-like_sf"/>
</dbReference>
<accession>A0A8H7R5L5</accession>
<dbReference type="EMBL" id="JAEPRD010000040">
    <property type="protein sequence ID" value="KAG2204989.1"/>
    <property type="molecule type" value="Genomic_DNA"/>
</dbReference>
<feature type="compositionally biased region" description="Polar residues" evidence="3">
    <location>
        <begin position="65"/>
        <end position="77"/>
    </location>
</feature>
<feature type="domain" description="SWIRM" evidence="6">
    <location>
        <begin position="304"/>
        <end position="402"/>
    </location>
</feature>
<keyword evidence="2" id="KW-0539">Nucleus</keyword>
<dbReference type="PROSITE" id="PS51293">
    <property type="entry name" value="SANT"/>
    <property type="match status" value="1"/>
</dbReference>
<dbReference type="PANTHER" id="PTHR10410">
    <property type="entry name" value="EUKARYOTIC TRANSLATION INITIATION FACTOR 3 -RELATED"/>
    <property type="match status" value="1"/>
</dbReference>
<evidence type="ECO:0000259" key="4">
    <source>
        <dbReference type="PROSITE" id="PS50090"/>
    </source>
</evidence>
<feature type="domain" description="Myb-like" evidence="4">
    <location>
        <begin position="101"/>
        <end position="145"/>
    </location>
</feature>
<feature type="compositionally biased region" description="Polar residues" evidence="3">
    <location>
        <begin position="89"/>
        <end position="98"/>
    </location>
</feature>
<dbReference type="InterPro" id="IPR017884">
    <property type="entry name" value="SANT_dom"/>
</dbReference>
<feature type="domain" description="SANT" evidence="7">
    <location>
        <begin position="97"/>
        <end position="149"/>
    </location>
</feature>
<proteinExistence type="predicted"/>
<dbReference type="SUPFAM" id="SSF46689">
    <property type="entry name" value="Homeodomain-like"/>
    <property type="match status" value="2"/>
</dbReference>
<dbReference type="InterPro" id="IPR050242">
    <property type="entry name" value="JAMM_MPN+_peptidase_M67A"/>
</dbReference>
<dbReference type="InterPro" id="IPR037518">
    <property type="entry name" value="MPN"/>
</dbReference>
<keyword evidence="10" id="KW-1185">Reference proteome</keyword>
<dbReference type="GO" id="GO:0003677">
    <property type="term" value="F:DNA binding"/>
    <property type="evidence" value="ECO:0007669"/>
    <property type="project" value="UniProtKB-KW"/>
</dbReference>
<dbReference type="Pfam" id="PF04433">
    <property type="entry name" value="SWIRM"/>
    <property type="match status" value="1"/>
</dbReference>
<dbReference type="PROSITE" id="PS51294">
    <property type="entry name" value="HTH_MYB"/>
    <property type="match status" value="1"/>
</dbReference>
<evidence type="ECO:0000313" key="9">
    <source>
        <dbReference type="EMBL" id="KAG2204989.1"/>
    </source>
</evidence>
<name>A0A8H7R5L5_9FUNG</name>
<feature type="region of interest" description="Disordered" evidence="3">
    <location>
        <begin position="65"/>
        <end position="98"/>
    </location>
</feature>
<dbReference type="InterPro" id="IPR000555">
    <property type="entry name" value="JAMM/MPN+_dom"/>
</dbReference>
<dbReference type="Gene3D" id="3.40.140.10">
    <property type="entry name" value="Cytidine Deaminase, domain 2"/>
    <property type="match status" value="1"/>
</dbReference>
<dbReference type="InterPro" id="IPR017930">
    <property type="entry name" value="Myb_dom"/>
</dbReference>
<dbReference type="SMART" id="SM00717">
    <property type="entry name" value="SANT"/>
    <property type="match status" value="1"/>
</dbReference>
<dbReference type="PROSITE" id="PS50249">
    <property type="entry name" value="MPN"/>
    <property type="match status" value="1"/>
</dbReference>
<keyword evidence="1" id="KW-0238">DNA-binding</keyword>
<evidence type="ECO:0000259" key="8">
    <source>
        <dbReference type="PROSITE" id="PS51294"/>
    </source>
</evidence>
<feature type="domain" description="MPN" evidence="5">
    <location>
        <begin position="499"/>
        <end position="637"/>
    </location>
</feature>
<dbReference type="Gene3D" id="1.10.10.10">
    <property type="entry name" value="Winged helix-like DNA-binding domain superfamily/Winged helix DNA-binding domain"/>
    <property type="match status" value="1"/>
</dbReference>
<dbReference type="InterPro" id="IPR007526">
    <property type="entry name" value="SWIRM"/>
</dbReference>
<sequence>MEDSSHELIDQMIAEEQYCYGFDAVPQITTVGAINNIQTEQQQQQQQQQQHLPILNIGDASIMDNTTKSSETVPESTAETKSKKEHTSNESSACLPSHNQKWSEEEDFNLKAAIGLHGFGHWKVISEHVKTRNSLQCKNRARQKYSGLQTQKKAVAVDSVTKEDLSPTTLTTNITLPSIKEISLVLPETILNATNPIDPKIALITPQIVVPPIAEPAIVETTTVEPVTVEPTIVETATVEPTTVETTIVETTTDEPTNVEPTIVETTTVESTAVEPIIGEISNNAPNESKEENTEAQDTDIKDSKNLGTEFNLNQEEISDHERSKNTEWFLGKSAKSPERYMRIRNHIIQCWKQTSPSYLTKTAGRKNLANCGDVNAVGRIHAYLESINAINVNCTSPVKRNYTRTSTYGDDGTPRKKKVKKTPGFFWADVDEDEDFERRDDTVRGALHVDGKSRPKRVVKRPETFYDENGNESGHGNDPFTLVPVGYYPNERSAPFTVDVTSDALLVMEFHSHLAYTEIIGLLGGRVIHNEDGSQQLKVEYVFPCRSTSTGIQCEMDPVSEMAARDVFEQKGLQVVGWYHSHPTFEPEPSIRDIENQTSYQDLFRDDVSGVEPFIGVIITPYNSRNMVPDKSQIQFIHISKRWSANKGYRLPFACYQKVTQCKTISPELPNIFKRLISEYKSYEHKIDMKLPYGETNRLDKLIFSLKNHLFMEPDKNEEFLSDLKKMIQDSFHNDENTEHSLLTQESRQKQMDNIVNSLAI</sequence>
<gene>
    <name evidence="9" type="ORF">INT47_002613</name>
</gene>
<dbReference type="GO" id="GO:0010468">
    <property type="term" value="P:regulation of gene expression"/>
    <property type="evidence" value="ECO:0007669"/>
    <property type="project" value="UniProtKB-ARBA"/>
</dbReference>
<evidence type="ECO:0000313" key="10">
    <source>
        <dbReference type="Proteomes" id="UP000603453"/>
    </source>
</evidence>
<dbReference type="InterPro" id="IPR036388">
    <property type="entry name" value="WH-like_DNA-bd_sf"/>
</dbReference>
<evidence type="ECO:0008006" key="11">
    <source>
        <dbReference type="Google" id="ProtNLM"/>
    </source>
</evidence>
<dbReference type="OrthoDB" id="118550at2759"/>
<protein>
    <recommendedName>
        <fullName evidence="11">Myb-like, SWIRM and MPN domain-containing protein 1</fullName>
    </recommendedName>
</protein>
<dbReference type="CDD" id="cd00167">
    <property type="entry name" value="SANT"/>
    <property type="match status" value="1"/>
</dbReference>
<evidence type="ECO:0000259" key="5">
    <source>
        <dbReference type="PROSITE" id="PS50249"/>
    </source>
</evidence>
<evidence type="ECO:0000259" key="7">
    <source>
        <dbReference type="PROSITE" id="PS51293"/>
    </source>
</evidence>
<dbReference type="AlphaFoldDB" id="A0A8H7R5L5"/>
<evidence type="ECO:0000259" key="6">
    <source>
        <dbReference type="PROSITE" id="PS50934"/>
    </source>
</evidence>
<dbReference type="SUPFAM" id="SSF102712">
    <property type="entry name" value="JAB1/MPN domain"/>
    <property type="match status" value="1"/>
</dbReference>
<dbReference type="Proteomes" id="UP000603453">
    <property type="component" value="Unassembled WGS sequence"/>
</dbReference>
<evidence type="ECO:0000256" key="1">
    <source>
        <dbReference type="ARBA" id="ARBA00023125"/>
    </source>
</evidence>
<dbReference type="InterPro" id="IPR001005">
    <property type="entry name" value="SANT/Myb"/>
</dbReference>
<comment type="caution">
    <text evidence="9">The sequence shown here is derived from an EMBL/GenBank/DDBJ whole genome shotgun (WGS) entry which is preliminary data.</text>
</comment>
<dbReference type="PROSITE" id="PS50934">
    <property type="entry name" value="SWIRM"/>
    <property type="match status" value="1"/>
</dbReference>
<feature type="domain" description="HTH myb-type" evidence="8">
    <location>
        <begin position="100"/>
        <end position="149"/>
    </location>
</feature>
<dbReference type="Gene3D" id="1.10.10.60">
    <property type="entry name" value="Homeodomain-like"/>
    <property type="match status" value="1"/>
</dbReference>
<evidence type="ECO:0000256" key="2">
    <source>
        <dbReference type="ARBA" id="ARBA00023242"/>
    </source>
</evidence>